<evidence type="ECO:0000313" key="10">
    <source>
        <dbReference type="Proteomes" id="UP000472263"/>
    </source>
</evidence>
<keyword evidence="10" id="KW-1185">Reference proteome</keyword>
<evidence type="ECO:0000256" key="4">
    <source>
        <dbReference type="ARBA" id="ARBA00022729"/>
    </source>
</evidence>
<organism evidence="9 10">
    <name type="scientific">Myripristis murdjan</name>
    <name type="common">pinecone soldierfish</name>
    <dbReference type="NCBI Taxonomy" id="586833"/>
    <lineage>
        <taxon>Eukaryota</taxon>
        <taxon>Metazoa</taxon>
        <taxon>Chordata</taxon>
        <taxon>Craniata</taxon>
        <taxon>Vertebrata</taxon>
        <taxon>Euteleostomi</taxon>
        <taxon>Actinopterygii</taxon>
        <taxon>Neopterygii</taxon>
        <taxon>Teleostei</taxon>
        <taxon>Neoteleostei</taxon>
        <taxon>Acanthomorphata</taxon>
        <taxon>Holocentriformes</taxon>
        <taxon>Holocentridae</taxon>
        <taxon>Myripristis</taxon>
    </lineage>
</organism>
<proteinExistence type="inferred from homology"/>
<keyword evidence="3" id="KW-0964">Secreted</keyword>
<evidence type="ECO:0000256" key="2">
    <source>
        <dbReference type="ARBA" id="ARBA00010905"/>
    </source>
</evidence>
<evidence type="ECO:0000256" key="7">
    <source>
        <dbReference type="PROSITE-ProRule" id="PRU01375"/>
    </source>
</evidence>
<dbReference type="GO" id="GO:0030246">
    <property type="term" value="F:carbohydrate binding"/>
    <property type="evidence" value="ECO:0007669"/>
    <property type="project" value="UniProtKB-UniRule"/>
</dbReference>
<name>A0A668A3U1_9TELE</name>
<dbReference type="GO" id="GO:0005576">
    <property type="term" value="C:extracellular region"/>
    <property type="evidence" value="ECO:0007669"/>
    <property type="project" value="UniProtKB-SubCell"/>
</dbReference>
<dbReference type="InterPro" id="IPR039220">
    <property type="entry name" value="FAM3"/>
</dbReference>
<feature type="domain" description="ILEI/PANDER" evidence="8">
    <location>
        <begin position="15"/>
        <end position="95"/>
    </location>
</feature>
<dbReference type="Pfam" id="PF15711">
    <property type="entry name" value="ILEI"/>
    <property type="match status" value="1"/>
</dbReference>
<dbReference type="PROSITE" id="PS52031">
    <property type="entry name" value="GG_LECTIN"/>
    <property type="match status" value="1"/>
</dbReference>
<gene>
    <name evidence="9" type="primary">LOC115360910</name>
</gene>
<dbReference type="GeneTree" id="ENSGT00950000183004"/>
<evidence type="ECO:0000256" key="3">
    <source>
        <dbReference type="ARBA" id="ARBA00022525"/>
    </source>
</evidence>
<reference evidence="9" key="2">
    <citation type="submission" date="2025-08" db="UniProtKB">
        <authorList>
            <consortium name="Ensembl"/>
        </authorList>
    </citation>
    <scope>IDENTIFICATION</scope>
</reference>
<protein>
    <submittedName>
        <fullName evidence="9">Zgc:101783</fullName>
    </submittedName>
</protein>
<evidence type="ECO:0000259" key="8">
    <source>
        <dbReference type="Pfam" id="PF15711"/>
    </source>
</evidence>
<reference evidence="9" key="1">
    <citation type="submission" date="2019-06" db="EMBL/GenBank/DDBJ databases">
        <authorList>
            <consortium name="Wellcome Sanger Institute Data Sharing"/>
        </authorList>
    </citation>
    <scope>NUCLEOTIDE SEQUENCE [LARGE SCALE GENOMIC DNA]</scope>
</reference>
<dbReference type="AlphaFoldDB" id="A0A668A3U1"/>
<dbReference type="PANTHER" id="PTHR14592">
    <property type="entry name" value="UNCHARACTERIZED FAM3"/>
    <property type="match status" value="1"/>
</dbReference>
<evidence type="ECO:0000256" key="1">
    <source>
        <dbReference type="ARBA" id="ARBA00004613"/>
    </source>
</evidence>
<keyword evidence="5 7" id="KW-0430">Lectin</keyword>
<dbReference type="Proteomes" id="UP000472263">
    <property type="component" value="Chromosome 6"/>
</dbReference>
<dbReference type="InterPro" id="IPR039477">
    <property type="entry name" value="ILEI/PANDER_dom"/>
</dbReference>
<dbReference type="InParanoid" id="A0A668A3U1"/>
<comment type="subcellular location">
    <subcellularLocation>
        <location evidence="1">Secreted</location>
    </subcellularLocation>
</comment>
<evidence type="ECO:0000313" key="9">
    <source>
        <dbReference type="Ensembl" id="ENSMMDP00005039766.1"/>
    </source>
</evidence>
<evidence type="ECO:0000256" key="5">
    <source>
        <dbReference type="ARBA" id="ARBA00022734"/>
    </source>
</evidence>
<accession>A0A668A3U1</accession>
<keyword evidence="4" id="KW-0732">Signal</keyword>
<evidence type="ECO:0000256" key="6">
    <source>
        <dbReference type="ARBA" id="ARBA00023157"/>
    </source>
</evidence>
<keyword evidence="6" id="KW-1015">Disulfide bond</keyword>
<dbReference type="Ensembl" id="ENSMMDT00005040589.1">
    <property type="protein sequence ID" value="ENSMMDP00005039766.1"/>
    <property type="gene ID" value="ENSMMDG00005018413.1"/>
</dbReference>
<sequence>FLANTCRFSFLPLSLTGKTGEVVKTGNFNMYNGDVEELIDFLLSIEQGSAVLMASFDDPATKLNHEARELIGALGSSASRSLAFRDNWVFVGGKGIKTSFEKHLKYNKLNDKYDGWPAMIELEGCIPKYQD</sequence>
<comment type="similarity">
    <text evidence="2">Belongs to the FAM3 family.</text>
</comment>
<reference evidence="9" key="3">
    <citation type="submission" date="2025-09" db="UniProtKB">
        <authorList>
            <consortium name="Ensembl"/>
        </authorList>
    </citation>
    <scope>IDENTIFICATION</scope>
</reference>